<dbReference type="PATRIC" id="fig|345309.4.peg.1486"/>
<dbReference type="Gene3D" id="3.30.2020.10">
    <property type="entry name" value="NE0471-like N-terminal domain"/>
    <property type="match status" value="1"/>
</dbReference>
<dbReference type="SUPFAM" id="SSF143880">
    <property type="entry name" value="NE0471 N-terminal domain-like"/>
    <property type="match status" value="1"/>
</dbReference>
<comment type="caution">
    <text evidence="1">The sequence shown here is derived from an EMBL/GenBank/DDBJ whole genome shotgun (WGS) entry which is preliminary data.</text>
</comment>
<proteinExistence type="predicted"/>
<dbReference type="InterPro" id="IPR036782">
    <property type="entry name" value="NE0471-like_N"/>
</dbReference>
<reference evidence="1 2" key="1">
    <citation type="submission" date="2015-03" db="EMBL/GenBank/DDBJ databases">
        <title>Draft genome sequence of Luteibacter yeojuensis strain SU11.</title>
        <authorList>
            <person name="Sulaiman J."/>
            <person name="Priya K."/>
            <person name="Chan K.-G."/>
        </authorList>
    </citation>
    <scope>NUCLEOTIDE SEQUENCE [LARGE SCALE GENOMIC DNA]</scope>
    <source>
        <strain evidence="1 2">SU11</strain>
    </source>
</reference>
<name>A0A0F3KS79_9GAMM</name>
<dbReference type="Gene3D" id="1.10.260.40">
    <property type="entry name" value="lambda repressor-like DNA-binding domains"/>
    <property type="match status" value="1"/>
</dbReference>
<accession>A0A0F3KS79</accession>
<keyword evidence="2" id="KW-1185">Reference proteome</keyword>
<dbReference type="InterPro" id="IPR010982">
    <property type="entry name" value="Lambda_DNA-bd_dom_sf"/>
</dbReference>
<evidence type="ECO:0008006" key="3">
    <source>
        <dbReference type="Google" id="ProtNLM"/>
    </source>
</evidence>
<gene>
    <name evidence="1" type="ORF">VI08_10735</name>
</gene>
<dbReference type="Proteomes" id="UP000033651">
    <property type="component" value="Unassembled WGS sequence"/>
</dbReference>
<organism evidence="1 2">
    <name type="scientific">Luteibacter yeojuensis</name>
    <dbReference type="NCBI Taxonomy" id="345309"/>
    <lineage>
        <taxon>Bacteria</taxon>
        <taxon>Pseudomonadati</taxon>
        <taxon>Pseudomonadota</taxon>
        <taxon>Gammaproteobacteria</taxon>
        <taxon>Lysobacterales</taxon>
        <taxon>Rhodanobacteraceae</taxon>
        <taxon>Luteibacter</taxon>
    </lineage>
</organism>
<dbReference type="EMBL" id="JZRB01000021">
    <property type="protein sequence ID" value="KJV33827.1"/>
    <property type="molecule type" value="Genomic_DNA"/>
</dbReference>
<evidence type="ECO:0000313" key="1">
    <source>
        <dbReference type="EMBL" id="KJV33827.1"/>
    </source>
</evidence>
<dbReference type="GO" id="GO:0003677">
    <property type="term" value="F:DNA binding"/>
    <property type="evidence" value="ECO:0007669"/>
    <property type="project" value="InterPro"/>
</dbReference>
<sequence>MAGAQHMSRLPPPQFTLRAVRAVQPNALALEFDDGFSARVDLAPVIRRYKALSPLRDWTVFSGVALGASGRSVVFTDEIDLASDNLRARALEQLGHYTHEHVIVWMEHHDLTLDQAADALGLSRRMLAYYRSGEKLVPRTVGLAMVGWDHLHARTAA</sequence>
<dbReference type="SUPFAM" id="SSF47413">
    <property type="entry name" value="lambda repressor-like DNA-binding domains"/>
    <property type="match status" value="1"/>
</dbReference>
<dbReference type="AlphaFoldDB" id="A0A0F3KS79"/>
<protein>
    <recommendedName>
        <fullName evidence="3">DUF2442 domain-containing protein</fullName>
    </recommendedName>
</protein>
<evidence type="ECO:0000313" key="2">
    <source>
        <dbReference type="Proteomes" id="UP000033651"/>
    </source>
</evidence>